<dbReference type="EMBL" id="CAVMBE010000043">
    <property type="protein sequence ID" value="CAK4031020.1"/>
    <property type="molecule type" value="Genomic_DNA"/>
</dbReference>
<gene>
    <name evidence="1" type="ORF">LECACI_7A006178</name>
</gene>
<proteinExistence type="predicted"/>
<protein>
    <submittedName>
        <fullName evidence="1">Sterol desaturase</fullName>
    </submittedName>
</protein>
<evidence type="ECO:0000313" key="2">
    <source>
        <dbReference type="Proteomes" id="UP001296104"/>
    </source>
</evidence>
<keyword evidence="2" id="KW-1185">Reference proteome</keyword>
<evidence type="ECO:0000313" key="1">
    <source>
        <dbReference type="EMBL" id="CAK4031020.1"/>
    </source>
</evidence>
<dbReference type="Proteomes" id="UP001296104">
    <property type="component" value="Unassembled WGS sequence"/>
</dbReference>
<comment type="caution">
    <text evidence="1">The sequence shown here is derived from an EMBL/GenBank/DDBJ whole genome shotgun (WGS) entry which is preliminary data.</text>
</comment>
<sequence>MPVLQEYWTHVVQTYPPNWIELGIVLGAQVLGYWLPSAIFLAVDLGFPRWSSEHKLRSEKRQPSLKSILHCLRYVSISFAVQTSIQLLMQMDFSWAGGKLVVRKKANPTPFRGLRFTNSLRISSSPSSPASFSSTPLIDYSTIQDSTLTSTRNTTSLPHP</sequence>
<organism evidence="1 2">
    <name type="scientific">Lecanosticta acicola</name>
    <dbReference type="NCBI Taxonomy" id="111012"/>
    <lineage>
        <taxon>Eukaryota</taxon>
        <taxon>Fungi</taxon>
        <taxon>Dikarya</taxon>
        <taxon>Ascomycota</taxon>
        <taxon>Pezizomycotina</taxon>
        <taxon>Dothideomycetes</taxon>
        <taxon>Dothideomycetidae</taxon>
        <taxon>Mycosphaerellales</taxon>
        <taxon>Mycosphaerellaceae</taxon>
        <taxon>Lecanosticta</taxon>
    </lineage>
</organism>
<reference evidence="1" key="1">
    <citation type="submission" date="2023-11" db="EMBL/GenBank/DDBJ databases">
        <authorList>
            <person name="Alioto T."/>
            <person name="Alioto T."/>
            <person name="Gomez Garrido J."/>
        </authorList>
    </citation>
    <scope>NUCLEOTIDE SEQUENCE</scope>
</reference>
<name>A0AAI8Z1P7_9PEZI</name>
<dbReference type="AlphaFoldDB" id="A0AAI8Z1P7"/>
<accession>A0AAI8Z1P7</accession>